<evidence type="ECO:0000256" key="5">
    <source>
        <dbReference type="ARBA" id="ARBA00022692"/>
    </source>
</evidence>
<evidence type="ECO:0000256" key="4">
    <source>
        <dbReference type="ARBA" id="ARBA00022475"/>
    </source>
</evidence>
<dbReference type="InterPro" id="IPR000620">
    <property type="entry name" value="EamA_dom"/>
</dbReference>
<dbReference type="InterPro" id="IPR037185">
    <property type="entry name" value="EmrE-like"/>
</dbReference>
<evidence type="ECO:0000256" key="8">
    <source>
        <dbReference type="SAM" id="Phobius"/>
    </source>
</evidence>
<evidence type="ECO:0000256" key="3">
    <source>
        <dbReference type="ARBA" id="ARBA00022448"/>
    </source>
</evidence>
<feature type="transmembrane region" description="Helical" evidence="8">
    <location>
        <begin position="186"/>
        <end position="204"/>
    </location>
</feature>
<keyword evidence="6 8" id="KW-1133">Transmembrane helix</keyword>
<reference evidence="10" key="1">
    <citation type="submission" date="2020-12" db="EMBL/GenBank/DDBJ databases">
        <title>Vagococcus allomyrinae sp. nov. and Enterococcus lavae sp. nov., isolated from the larvae of Allomyrina dichotoma.</title>
        <authorList>
            <person name="Lee S.D."/>
        </authorList>
    </citation>
    <scope>NUCLEOTIDE SEQUENCE</scope>
    <source>
        <strain evidence="10">BWB3-3</strain>
    </source>
</reference>
<proteinExistence type="inferred from homology"/>
<dbReference type="EMBL" id="JAEEGA010000015">
    <property type="protein sequence ID" value="MBP1043240.1"/>
    <property type="molecule type" value="Genomic_DNA"/>
</dbReference>
<feature type="transmembrane region" description="Helical" evidence="8">
    <location>
        <begin position="158"/>
        <end position="174"/>
    </location>
</feature>
<evidence type="ECO:0000256" key="2">
    <source>
        <dbReference type="ARBA" id="ARBA00007362"/>
    </source>
</evidence>
<comment type="caution">
    <text evidence="10">The sequence shown here is derived from an EMBL/GenBank/DDBJ whole genome shotgun (WGS) entry which is preliminary data.</text>
</comment>
<evidence type="ECO:0000256" key="7">
    <source>
        <dbReference type="ARBA" id="ARBA00023136"/>
    </source>
</evidence>
<evidence type="ECO:0000259" key="9">
    <source>
        <dbReference type="Pfam" id="PF00892"/>
    </source>
</evidence>
<keyword evidence="7 8" id="KW-0472">Membrane</keyword>
<keyword evidence="3" id="KW-0813">Transport</keyword>
<evidence type="ECO:0000313" key="11">
    <source>
        <dbReference type="Proteomes" id="UP000674938"/>
    </source>
</evidence>
<feature type="domain" description="EamA" evidence="9">
    <location>
        <begin position="11"/>
        <end position="151"/>
    </location>
</feature>
<keyword evidence="4" id="KW-1003">Cell membrane</keyword>
<accession>A0A940PEA3</accession>
<protein>
    <submittedName>
        <fullName evidence="10">EamA family transporter RarD</fullName>
    </submittedName>
</protein>
<dbReference type="GO" id="GO:0005886">
    <property type="term" value="C:plasma membrane"/>
    <property type="evidence" value="ECO:0007669"/>
    <property type="project" value="UniProtKB-SubCell"/>
</dbReference>
<feature type="transmembrane region" description="Helical" evidence="8">
    <location>
        <begin position="12"/>
        <end position="30"/>
    </location>
</feature>
<organism evidence="10 11">
    <name type="scientific">Vagococcus allomyrinae</name>
    <dbReference type="NCBI Taxonomy" id="2794353"/>
    <lineage>
        <taxon>Bacteria</taxon>
        <taxon>Bacillati</taxon>
        <taxon>Bacillota</taxon>
        <taxon>Bacilli</taxon>
        <taxon>Lactobacillales</taxon>
        <taxon>Enterococcaceae</taxon>
        <taxon>Vagococcus</taxon>
    </lineage>
</organism>
<feature type="transmembrane region" description="Helical" evidence="8">
    <location>
        <begin position="241"/>
        <end position="263"/>
    </location>
</feature>
<comment type="similarity">
    <text evidence="2">Belongs to the EamA transporter family.</text>
</comment>
<evidence type="ECO:0000256" key="6">
    <source>
        <dbReference type="ARBA" id="ARBA00022989"/>
    </source>
</evidence>
<feature type="transmembrane region" description="Helical" evidence="8">
    <location>
        <begin position="80"/>
        <end position="99"/>
    </location>
</feature>
<dbReference type="Pfam" id="PF00892">
    <property type="entry name" value="EamA"/>
    <property type="match status" value="1"/>
</dbReference>
<feature type="transmembrane region" description="Helical" evidence="8">
    <location>
        <begin position="135"/>
        <end position="152"/>
    </location>
</feature>
<feature type="transmembrane region" description="Helical" evidence="8">
    <location>
        <begin position="42"/>
        <end position="59"/>
    </location>
</feature>
<keyword evidence="11" id="KW-1185">Reference proteome</keyword>
<dbReference type="NCBIfam" id="TIGR00688">
    <property type="entry name" value="rarD"/>
    <property type="match status" value="1"/>
</dbReference>
<evidence type="ECO:0000256" key="1">
    <source>
        <dbReference type="ARBA" id="ARBA00004651"/>
    </source>
</evidence>
<dbReference type="SUPFAM" id="SSF103481">
    <property type="entry name" value="Multidrug resistance efflux transporter EmrE"/>
    <property type="match status" value="2"/>
</dbReference>
<dbReference type="AlphaFoldDB" id="A0A940PEA3"/>
<keyword evidence="5 8" id="KW-0812">Transmembrane</keyword>
<dbReference type="InterPro" id="IPR004626">
    <property type="entry name" value="RarD"/>
</dbReference>
<feature type="transmembrane region" description="Helical" evidence="8">
    <location>
        <begin position="111"/>
        <end position="128"/>
    </location>
</feature>
<comment type="subcellular location">
    <subcellularLocation>
        <location evidence="1">Cell membrane</location>
        <topology evidence="1">Multi-pass membrane protein</topology>
    </subcellularLocation>
</comment>
<evidence type="ECO:0000313" key="10">
    <source>
        <dbReference type="EMBL" id="MBP1043240.1"/>
    </source>
</evidence>
<sequence length="309" mass="34058">MNKEKEARRKWGMAAGFMAYILWGILPFYWKAVGKVAPLSVLSYRVVWSFVFMLVILLIGGKWSQFMAEVKEVVSNHRRLLAIVAASLLVTTNWFIFIFSVSSGKVIDASLGYYMNPLVNVVLATLFLKERLGRGELIACLLAALGVVLLAIQSGVVPWASIAMAVTFSLYGLIKKVAAVSSMTGLTLETAIIAPFAFIYLVFFSSEGFMSFDLKLNLLLIGAGIVTAIPLFLFAEATKNISYILVGFLQYIAPTLMLIAAVFQFKETFAVPQLLAFGLIWLGVLIFTASNILLLRKNKQRTGLAKNDI</sequence>
<dbReference type="PANTHER" id="PTHR22911:SF137">
    <property type="entry name" value="SOLUTE CARRIER FAMILY 35 MEMBER G2-RELATED"/>
    <property type="match status" value="1"/>
</dbReference>
<dbReference type="Proteomes" id="UP000674938">
    <property type="component" value="Unassembled WGS sequence"/>
</dbReference>
<feature type="transmembrane region" description="Helical" evidence="8">
    <location>
        <begin position="216"/>
        <end position="234"/>
    </location>
</feature>
<gene>
    <name evidence="10" type="primary">rarD</name>
    <name evidence="10" type="ORF">I6N95_19655</name>
</gene>
<name>A0A940PEA3_9ENTE</name>
<feature type="transmembrane region" description="Helical" evidence="8">
    <location>
        <begin position="275"/>
        <end position="295"/>
    </location>
</feature>
<dbReference type="PANTHER" id="PTHR22911">
    <property type="entry name" value="ACYL-MALONYL CONDENSING ENZYME-RELATED"/>
    <property type="match status" value="1"/>
</dbReference>